<feature type="short sequence motif" description="GXSXG" evidence="5">
    <location>
        <begin position="248"/>
        <end position="252"/>
    </location>
</feature>
<feature type="region of interest" description="Disordered" evidence="7">
    <location>
        <begin position="700"/>
        <end position="737"/>
    </location>
</feature>
<evidence type="ECO:0000259" key="8">
    <source>
        <dbReference type="PROSITE" id="PS51635"/>
    </source>
</evidence>
<keyword evidence="10" id="KW-1185">Reference proteome</keyword>
<feature type="active site" description="Proton acceptor" evidence="5">
    <location>
        <position position="403"/>
    </location>
</feature>
<dbReference type="PROSITE" id="PS51635">
    <property type="entry name" value="PNPLA"/>
    <property type="match status" value="1"/>
</dbReference>
<dbReference type="InterPro" id="IPR050301">
    <property type="entry name" value="NTE"/>
</dbReference>
<evidence type="ECO:0000256" key="6">
    <source>
        <dbReference type="RuleBase" id="RU362055"/>
    </source>
</evidence>
<comment type="similarity">
    <text evidence="6">Belongs to the PLPL family.</text>
</comment>
<evidence type="ECO:0000313" key="10">
    <source>
        <dbReference type="Proteomes" id="UP000019373"/>
    </source>
</evidence>
<comment type="function">
    <text evidence="1">Probable lipid hydrolase.</text>
</comment>
<comment type="subcellular location">
    <subcellularLocation>
        <location evidence="6">Membrane</location>
        <topology evidence="6">Single-pass membrane protein</topology>
    </subcellularLocation>
</comment>
<keyword evidence="4 5" id="KW-0443">Lipid metabolism</keyword>
<feature type="domain" description="PNPLA" evidence="8">
    <location>
        <begin position="217"/>
        <end position="416"/>
    </location>
</feature>
<dbReference type="GO" id="GO:0016020">
    <property type="term" value="C:membrane"/>
    <property type="evidence" value="ECO:0007669"/>
    <property type="project" value="UniProtKB-SubCell"/>
</dbReference>
<dbReference type="GeneID" id="19243898"/>
<dbReference type="Pfam" id="PF11815">
    <property type="entry name" value="DUF3336"/>
    <property type="match status" value="1"/>
</dbReference>
<dbReference type="SUPFAM" id="SSF52151">
    <property type="entry name" value="FabD/lysophospholipase-like"/>
    <property type="match status" value="1"/>
</dbReference>
<dbReference type="Proteomes" id="UP000019373">
    <property type="component" value="Unassembled WGS sequence"/>
</dbReference>
<gene>
    <name evidence="9" type="ORF">EPUS_09063</name>
</gene>
<dbReference type="eggNOG" id="KOG2214">
    <property type="taxonomic scope" value="Eukaryota"/>
</dbReference>
<protein>
    <recommendedName>
        <fullName evidence="6">Patatin-like phospholipase domain-containing protein</fullName>
        <ecNumber evidence="6">3.1.1.-</ecNumber>
    </recommendedName>
</protein>
<dbReference type="InterPro" id="IPR002641">
    <property type="entry name" value="PNPLA_dom"/>
</dbReference>
<keyword evidence="3 5" id="KW-0442">Lipid degradation</keyword>
<comment type="function">
    <text evidence="6">Lipid hydrolase.</text>
</comment>
<dbReference type="HOGENOM" id="CLU_009031_5_1_1"/>
<feature type="region of interest" description="Disordered" evidence="7">
    <location>
        <begin position="574"/>
        <end position="629"/>
    </location>
</feature>
<dbReference type="GO" id="GO:0006641">
    <property type="term" value="P:triglyceride metabolic process"/>
    <property type="evidence" value="ECO:0007669"/>
    <property type="project" value="UniProtKB-ARBA"/>
</dbReference>
<evidence type="ECO:0000313" key="9">
    <source>
        <dbReference type="EMBL" id="ERF69847.1"/>
    </source>
</evidence>
<accession>U1FY56</accession>
<dbReference type="PANTHER" id="PTHR14226:SF10">
    <property type="entry name" value="TRIACYLGLYCEROL LIPASE 4-RELATED"/>
    <property type="match status" value="1"/>
</dbReference>
<feature type="compositionally biased region" description="Basic residues" evidence="7">
    <location>
        <begin position="583"/>
        <end position="600"/>
    </location>
</feature>
<evidence type="ECO:0000256" key="4">
    <source>
        <dbReference type="ARBA" id="ARBA00023098"/>
    </source>
</evidence>
<dbReference type="Pfam" id="PF01734">
    <property type="entry name" value="Patatin"/>
    <property type="match status" value="1"/>
</dbReference>
<evidence type="ECO:0000256" key="3">
    <source>
        <dbReference type="ARBA" id="ARBA00022963"/>
    </source>
</evidence>
<dbReference type="RefSeq" id="XP_007804512.1">
    <property type="nucleotide sequence ID" value="XM_007806321.1"/>
</dbReference>
<dbReference type="OrthoDB" id="10049244at2759"/>
<keyword evidence="2 5" id="KW-0378">Hydrolase</keyword>
<feature type="compositionally biased region" description="Low complexity" evidence="7">
    <location>
        <begin position="704"/>
        <end position="716"/>
    </location>
</feature>
<comment type="caution">
    <text evidence="5">Lacks conserved residue(s) required for the propagation of feature annotation.</text>
</comment>
<dbReference type="Gene3D" id="3.40.1090.10">
    <property type="entry name" value="Cytosolic phospholipase A2 catalytic domain"/>
    <property type="match status" value="2"/>
</dbReference>
<evidence type="ECO:0000256" key="1">
    <source>
        <dbReference type="ARBA" id="ARBA00002682"/>
    </source>
</evidence>
<evidence type="ECO:0000256" key="2">
    <source>
        <dbReference type="ARBA" id="ARBA00022801"/>
    </source>
</evidence>
<dbReference type="InterPro" id="IPR021771">
    <property type="entry name" value="Triacylglycerol_lipase_N"/>
</dbReference>
<dbReference type="PANTHER" id="PTHR14226">
    <property type="entry name" value="NEUROPATHY TARGET ESTERASE/SWISS CHEESE D.MELANOGASTER"/>
    <property type="match status" value="1"/>
</dbReference>
<dbReference type="EMBL" id="KE721376">
    <property type="protein sequence ID" value="ERF69847.1"/>
    <property type="molecule type" value="Genomic_DNA"/>
</dbReference>
<dbReference type="OMA" id="RACLMGE"/>
<reference evidence="10" key="1">
    <citation type="journal article" date="2014" name="BMC Genomics">
        <title>Genome characteristics reveal the impact of lichenization on lichen-forming fungus Endocarpon pusillum Hedwig (Verrucariales, Ascomycota).</title>
        <authorList>
            <person name="Wang Y.-Y."/>
            <person name="Liu B."/>
            <person name="Zhang X.-Y."/>
            <person name="Zhou Q.-M."/>
            <person name="Zhang T."/>
            <person name="Li H."/>
            <person name="Yu Y.-F."/>
            <person name="Zhang X.-L."/>
            <person name="Hao X.-Y."/>
            <person name="Wang M."/>
            <person name="Wang L."/>
            <person name="Wei J.-C."/>
        </authorList>
    </citation>
    <scope>NUCLEOTIDE SEQUENCE [LARGE SCALE GENOMIC DNA]</scope>
    <source>
        <strain evidence="10">Z07020 / HMAS-L-300199</strain>
    </source>
</reference>
<name>U1FY56_ENDPU</name>
<proteinExistence type="inferred from homology"/>
<evidence type="ECO:0000256" key="7">
    <source>
        <dbReference type="SAM" id="MobiDB-lite"/>
    </source>
</evidence>
<dbReference type="EC" id="3.1.1.-" evidence="6"/>
<evidence type="ECO:0000256" key="5">
    <source>
        <dbReference type="PROSITE-ProRule" id="PRU01161"/>
    </source>
</evidence>
<organism evidence="9 10">
    <name type="scientific">Endocarpon pusillum (strain Z07020 / HMAS-L-300199)</name>
    <name type="common">Lichen-forming fungus</name>
    <dbReference type="NCBI Taxonomy" id="1263415"/>
    <lineage>
        <taxon>Eukaryota</taxon>
        <taxon>Fungi</taxon>
        <taxon>Dikarya</taxon>
        <taxon>Ascomycota</taxon>
        <taxon>Pezizomycotina</taxon>
        <taxon>Eurotiomycetes</taxon>
        <taxon>Chaetothyriomycetidae</taxon>
        <taxon>Verrucariales</taxon>
        <taxon>Verrucariaceae</taxon>
        <taxon>Endocarpon</taxon>
    </lineage>
</organism>
<feature type="active site" description="Nucleophile" evidence="5">
    <location>
        <position position="250"/>
    </location>
</feature>
<dbReference type="InterPro" id="IPR016035">
    <property type="entry name" value="Acyl_Trfase/lysoPLipase"/>
</dbReference>
<dbReference type="GO" id="GO:0004806">
    <property type="term" value="F:triacylglycerol lipase activity"/>
    <property type="evidence" value="ECO:0007669"/>
    <property type="project" value="InterPro"/>
</dbReference>
<dbReference type="AlphaFoldDB" id="U1FY56"/>
<sequence>MAFLNGTADLPLNAFARFQRPEHAEEYCRDNVLYDLADYIRSATLSSVAHDTADSAWGMFAPVWLKRQRRIRVLEKMMKEAKDLEAYEACAIELDELQGHNEWKLTFQSIEEDYNPTIIRKHMRRLQTAAKTSDIGRLQYLLRTQLSRNLGGVNILRLYKHSWHGTKALVNEYINTVISSINNLLELTEKARLPASESRFHQKSLEDALRYFGRSALTLSGGAKLGLKHVGVVKALWEADLLPNIISGASAGAIAAAIIGAHSDTEMEDVLTRFPYTDLAVFDPPHVVGPIRWCVSRCLTAIETHAWFDMANLEKVMKNWLGTLTFREAHNKTGRVINICVSSPDSSEPRLLNFMTAPDVFLWSAVCASCSVPYVFQPANIYERDRQTGTTKVWMQGSQQWVDGSLDSDIPQRKLSEMFNVNFFIVSQVNPHVRPFLAAEEQFTGIQPTTKVPPTDTIIRKMATLAKDDVVYRANLLSDTPFLKPLLRGISVLTQKYTGDINILPEIAPSDYLHMMSNPTPESMTEATASGERATWPKISRIKNSVAIELALLRAINVFRDRVNFGPDAAKARQKMRLEANRGRPRNSRLRRPSFTRRRSLSNEPPEWGNPPSRLIGPPSPSPNRAVKRNNSAGSLVERLGMISGFTPMAPKTPLITLTPQAGVSDWLTTREPADGQFNGFLLGGDDEECSETFVFDQDHQPAVPTLTPESLSPTSSKPPSPVETFKSFLRGRSEQD</sequence>
<dbReference type="GO" id="GO:0016042">
    <property type="term" value="P:lipid catabolic process"/>
    <property type="evidence" value="ECO:0007669"/>
    <property type="project" value="UniProtKB-UniRule"/>
</dbReference>